<dbReference type="SUPFAM" id="SSF48264">
    <property type="entry name" value="Cytochrome P450"/>
    <property type="match status" value="1"/>
</dbReference>
<dbReference type="GO" id="GO:0005506">
    <property type="term" value="F:iron ion binding"/>
    <property type="evidence" value="ECO:0007669"/>
    <property type="project" value="InterPro"/>
</dbReference>
<dbReference type="Proteomes" id="UP001152795">
    <property type="component" value="Unassembled WGS sequence"/>
</dbReference>
<name>A0A6S7HIA5_PARCT</name>
<proteinExistence type="inferred from homology"/>
<organism evidence="9 10">
    <name type="scientific">Paramuricea clavata</name>
    <name type="common">Red gorgonian</name>
    <name type="synonym">Violescent sea-whip</name>
    <dbReference type="NCBI Taxonomy" id="317549"/>
    <lineage>
        <taxon>Eukaryota</taxon>
        <taxon>Metazoa</taxon>
        <taxon>Cnidaria</taxon>
        <taxon>Anthozoa</taxon>
        <taxon>Octocorallia</taxon>
        <taxon>Malacalcyonacea</taxon>
        <taxon>Plexauridae</taxon>
        <taxon>Paramuricea</taxon>
    </lineage>
</organism>
<dbReference type="PROSITE" id="PS00086">
    <property type="entry name" value="CYTOCHROME_P450"/>
    <property type="match status" value="1"/>
</dbReference>
<comment type="similarity">
    <text evidence="1 8">Belongs to the cytochrome P450 family.</text>
</comment>
<dbReference type="PRINTS" id="PR00463">
    <property type="entry name" value="EP450I"/>
</dbReference>
<dbReference type="InterPro" id="IPR036396">
    <property type="entry name" value="Cyt_P450_sf"/>
</dbReference>
<dbReference type="PANTHER" id="PTHR24289:SF1">
    <property type="entry name" value="STEROID 17-ALPHA-HYDROXYLASE_17,20 LYASE"/>
    <property type="match status" value="1"/>
</dbReference>
<evidence type="ECO:0000256" key="6">
    <source>
        <dbReference type="ARBA" id="ARBA00023033"/>
    </source>
</evidence>
<dbReference type="Gene3D" id="1.10.630.10">
    <property type="entry name" value="Cytochrome P450"/>
    <property type="match status" value="1"/>
</dbReference>
<keyword evidence="3 7" id="KW-0479">Metal-binding</keyword>
<evidence type="ECO:0000256" key="8">
    <source>
        <dbReference type="RuleBase" id="RU000461"/>
    </source>
</evidence>
<keyword evidence="5 7" id="KW-0408">Iron</keyword>
<evidence type="ECO:0000256" key="3">
    <source>
        <dbReference type="ARBA" id="ARBA00022723"/>
    </source>
</evidence>
<evidence type="ECO:0000256" key="1">
    <source>
        <dbReference type="ARBA" id="ARBA00010617"/>
    </source>
</evidence>
<evidence type="ECO:0000256" key="5">
    <source>
        <dbReference type="ARBA" id="ARBA00023004"/>
    </source>
</evidence>
<keyword evidence="6 8" id="KW-0503">Monooxygenase</keyword>
<reference evidence="9" key="1">
    <citation type="submission" date="2020-04" db="EMBL/GenBank/DDBJ databases">
        <authorList>
            <person name="Alioto T."/>
            <person name="Alioto T."/>
            <person name="Gomez Garrido J."/>
        </authorList>
    </citation>
    <scope>NUCLEOTIDE SEQUENCE</scope>
    <source>
        <strain evidence="9">A484AB</strain>
    </source>
</reference>
<accession>A0A6S7HIA5</accession>
<dbReference type="AlphaFoldDB" id="A0A6S7HIA5"/>
<keyword evidence="2 7" id="KW-0349">Heme</keyword>
<evidence type="ECO:0000256" key="4">
    <source>
        <dbReference type="ARBA" id="ARBA00023002"/>
    </source>
</evidence>
<dbReference type="Pfam" id="PF00067">
    <property type="entry name" value="p450"/>
    <property type="match status" value="1"/>
</dbReference>
<dbReference type="GO" id="GO:0042448">
    <property type="term" value="P:progesterone metabolic process"/>
    <property type="evidence" value="ECO:0007669"/>
    <property type="project" value="TreeGrafter"/>
</dbReference>
<dbReference type="GO" id="GO:0016829">
    <property type="term" value="F:lyase activity"/>
    <property type="evidence" value="ECO:0007669"/>
    <property type="project" value="UniProtKB-KW"/>
</dbReference>
<dbReference type="InterPro" id="IPR002401">
    <property type="entry name" value="Cyt_P450_E_grp-I"/>
</dbReference>
<keyword evidence="9" id="KW-0456">Lyase</keyword>
<sequence length="506" mass="57486">MMIIEVFVTLFLVWFIWYFITTYIERKKMPPGPFPYPFIGNIPQIFSADRVTPFSKLADKYGDIFTVTFPNGNAVILNTASLAREARLAPGRQEVLLGKSPESFYPFQEIMGHNMAGSDYSLAYLFERKVFVSAMHIFGAGIERASVRAGRAVDIAIKEIENKPGRSFLPKNLLESSIVVQLLEWLTSKKIALDDPIVQEIYEFNAIMTRGALPLTMYQLFPFLRYLPTQLSREIKRAQQIRENIFPLEYRAHRDSYIPGTVRDLTDSFISAYEKELAKEIEKDIGSKDSGIPGLMVNVVAVGSETSSTWLTWFFLYNVLYPNVQSKIHEELDAVVGRDRLPNWKDAENLPYLQATLCEVARASGMATLAGTNAIRDTTIAGYHIPKGTFVCLNLPKVHEDNREWPEPEKFKPERFLDEDGKFVGWNKLHGFMPFGIGRRECPGQTLAKIMLFSFASILLHRYKIELPEGAEIPTTKVSTPQLATKPNDFLVVAEPRELGLLQDRH</sequence>
<evidence type="ECO:0000313" key="9">
    <source>
        <dbReference type="EMBL" id="CAB4003033.1"/>
    </source>
</evidence>
<evidence type="ECO:0000256" key="2">
    <source>
        <dbReference type="ARBA" id="ARBA00022617"/>
    </source>
</evidence>
<keyword evidence="10" id="KW-1185">Reference proteome</keyword>
<dbReference type="InterPro" id="IPR001128">
    <property type="entry name" value="Cyt_P450"/>
</dbReference>
<keyword evidence="4 8" id="KW-0560">Oxidoreductase</keyword>
<evidence type="ECO:0000256" key="7">
    <source>
        <dbReference type="PIRSR" id="PIRSR602401-1"/>
    </source>
</evidence>
<evidence type="ECO:0000313" key="10">
    <source>
        <dbReference type="Proteomes" id="UP001152795"/>
    </source>
</evidence>
<feature type="binding site" description="axial binding residue" evidence="7">
    <location>
        <position position="442"/>
    </location>
    <ligand>
        <name>heme</name>
        <dbReference type="ChEBI" id="CHEBI:30413"/>
    </ligand>
    <ligandPart>
        <name>Fe</name>
        <dbReference type="ChEBI" id="CHEBI:18248"/>
    </ligandPart>
</feature>
<dbReference type="GO" id="GO:0042446">
    <property type="term" value="P:hormone biosynthetic process"/>
    <property type="evidence" value="ECO:0007669"/>
    <property type="project" value="TreeGrafter"/>
</dbReference>
<dbReference type="PANTHER" id="PTHR24289">
    <property type="entry name" value="STEROID 17-ALPHA-HYDROXYLASE/17,20 LYASE"/>
    <property type="match status" value="1"/>
</dbReference>
<dbReference type="GO" id="GO:0020037">
    <property type="term" value="F:heme binding"/>
    <property type="evidence" value="ECO:0007669"/>
    <property type="project" value="InterPro"/>
</dbReference>
<dbReference type="EMBL" id="CACRXK020004519">
    <property type="protein sequence ID" value="CAB4003033.1"/>
    <property type="molecule type" value="Genomic_DNA"/>
</dbReference>
<dbReference type="InterPro" id="IPR017972">
    <property type="entry name" value="Cyt_P450_CS"/>
</dbReference>
<comment type="caution">
    <text evidence="9">The sequence shown here is derived from an EMBL/GenBank/DDBJ whole genome shotgun (WGS) entry which is preliminary data.</text>
</comment>
<comment type="cofactor">
    <cofactor evidence="7">
        <name>heme</name>
        <dbReference type="ChEBI" id="CHEBI:30413"/>
    </cofactor>
</comment>
<dbReference type="PRINTS" id="PR00385">
    <property type="entry name" value="P450"/>
</dbReference>
<protein>
    <submittedName>
        <fullName evidence="9">Steroid 17-alpha-hydroxylase 17,20 lyase-like</fullName>
    </submittedName>
</protein>
<dbReference type="OrthoDB" id="3934656at2759"/>
<dbReference type="GO" id="GO:0004508">
    <property type="term" value="F:steroid 17-alpha-monooxygenase activity"/>
    <property type="evidence" value="ECO:0007669"/>
    <property type="project" value="TreeGrafter"/>
</dbReference>
<gene>
    <name evidence="9" type="ORF">PACLA_8A083629</name>
</gene>